<keyword evidence="2" id="KW-1185">Reference proteome</keyword>
<name>A0AAD4LME0_9AGAM</name>
<evidence type="ECO:0000313" key="2">
    <source>
        <dbReference type="Proteomes" id="UP001201163"/>
    </source>
</evidence>
<feature type="non-terminal residue" evidence="1">
    <location>
        <position position="1"/>
    </location>
</feature>
<gene>
    <name evidence="1" type="ORF">EDB92DRAFT_1795793</name>
</gene>
<dbReference type="PANTHER" id="PTHR11289:SF0">
    <property type="entry name" value="BREAST CANCER TYPE 2 SUSCEPTIBILITY PROTEIN"/>
    <property type="match status" value="1"/>
</dbReference>
<dbReference type="PANTHER" id="PTHR11289">
    <property type="entry name" value="BREAST CANCER TYPE 2 SUSCEPTIBILITY PROTEIN BRCA2"/>
    <property type="match status" value="1"/>
</dbReference>
<dbReference type="Proteomes" id="UP001201163">
    <property type="component" value="Unassembled WGS sequence"/>
</dbReference>
<comment type="caution">
    <text evidence="1">The sequence shown here is derived from an EMBL/GenBank/DDBJ whole genome shotgun (WGS) entry which is preliminary data.</text>
</comment>
<proteinExistence type="predicted"/>
<protein>
    <submittedName>
        <fullName evidence="1">Uncharacterized protein</fullName>
    </submittedName>
</protein>
<organism evidence="1 2">
    <name type="scientific">Lactarius akahatsu</name>
    <dbReference type="NCBI Taxonomy" id="416441"/>
    <lineage>
        <taxon>Eukaryota</taxon>
        <taxon>Fungi</taxon>
        <taxon>Dikarya</taxon>
        <taxon>Basidiomycota</taxon>
        <taxon>Agaricomycotina</taxon>
        <taxon>Agaricomycetes</taxon>
        <taxon>Russulales</taxon>
        <taxon>Russulaceae</taxon>
        <taxon>Lactarius</taxon>
    </lineage>
</organism>
<reference evidence="1" key="1">
    <citation type="submission" date="2022-01" db="EMBL/GenBank/DDBJ databases">
        <title>Comparative genomics reveals a dynamic genome evolution in the ectomycorrhizal milk-cap (Lactarius) mushrooms.</title>
        <authorList>
            <consortium name="DOE Joint Genome Institute"/>
            <person name="Lebreton A."/>
            <person name="Tang N."/>
            <person name="Kuo A."/>
            <person name="LaButti K."/>
            <person name="Drula E."/>
            <person name="Barry K."/>
            <person name="Clum A."/>
            <person name="Lipzen A."/>
            <person name="Mousain D."/>
            <person name="Ng V."/>
            <person name="Wang R."/>
            <person name="Wang X."/>
            <person name="Dai Y."/>
            <person name="Henrissat B."/>
            <person name="Grigoriev I.V."/>
            <person name="Guerin-Laguette A."/>
            <person name="Yu F."/>
            <person name="Martin F.M."/>
        </authorList>
    </citation>
    <scope>NUCLEOTIDE SEQUENCE</scope>
    <source>
        <strain evidence="1">QP</strain>
    </source>
</reference>
<sequence>EPCEVLEAYNQVELTITGDGTHLAPWHTKLGFQPYPAIATLNSISPNGGMIPCLKSRSAIPWYPIAFIEFQKDADGKVTREGPWREKDDLAAYDAWAVSLIRDSMPSFYILSTEEARVPTPLEEADDKLKPYFDWAQRFVARSESCHVREEDMPGHIKYMFDECEYSSDYSPVLHRGSKAEASWLARVTQDHVQRVHETLELELECELHALHKATCPPREVNSFRVLLMRDARMTRRPALCVVKLTCWDVLSSSFDSATAGHFKEGQRFQVSLAHITHLGFVLSSSAIDHESDAHAEKCLNGPPFRRLACVRQLE</sequence>
<dbReference type="GO" id="GO:0006355">
    <property type="term" value="P:regulation of DNA-templated transcription"/>
    <property type="evidence" value="ECO:0007669"/>
    <property type="project" value="TreeGrafter"/>
</dbReference>
<dbReference type="InterPro" id="IPR015525">
    <property type="entry name" value="BRCA2"/>
</dbReference>
<dbReference type="GO" id="GO:0000724">
    <property type="term" value="P:double-strand break repair via homologous recombination"/>
    <property type="evidence" value="ECO:0007669"/>
    <property type="project" value="InterPro"/>
</dbReference>
<evidence type="ECO:0000313" key="1">
    <source>
        <dbReference type="EMBL" id="KAH8994286.1"/>
    </source>
</evidence>
<dbReference type="AlphaFoldDB" id="A0AAD4LME0"/>
<accession>A0AAD4LME0</accession>
<dbReference type="EMBL" id="JAKELL010000015">
    <property type="protein sequence ID" value="KAH8994286.1"/>
    <property type="molecule type" value="Genomic_DNA"/>
</dbReference>